<dbReference type="PANTHER" id="PTHR44329">
    <property type="entry name" value="SERINE/THREONINE-PROTEIN KINASE TNNI3K-RELATED"/>
    <property type="match status" value="1"/>
</dbReference>
<dbReference type="SUPFAM" id="SSF56112">
    <property type="entry name" value="Protein kinase-like (PK-like)"/>
    <property type="match status" value="1"/>
</dbReference>
<feature type="binding site" evidence="3">
    <location>
        <position position="55"/>
    </location>
    <ligand>
        <name>ATP</name>
        <dbReference type="ChEBI" id="CHEBI:30616"/>
    </ligand>
</feature>
<dbReference type="PROSITE" id="PS00108">
    <property type="entry name" value="PROTEIN_KINASE_ST"/>
    <property type="match status" value="1"/>
</dbReference>
<dbReference type="Proteomes" id="UP000735302">
    <property type="component" value="Unassembled WGS sequence"/>
</dbReference>
<evidence type="ECO:0000256" key="1">
    <source>
        <dbReference type="ARBA" id="ARBA00022741"/>
    </source>
</evidence>
<dbReference type="GO" id="GO:0004674">
    <property type="term" value="F:protein serine/threonine kinase activity"/>
    <property type="evidence" value="ECO:0007669"/>
    <property type="project" value="TreeGrafter"/>
</dbReference>
<dbReference type="SMART" id="SM00220">
    <property type="entry name" value="S_TKc"/>
    <property type="match status" value="1"/>
</dbReference>
<accession>A0AAV4A5L7</accession>
<keyword evidence="1 3" id="KW-0547">Nucleotide-binding</keyword>
<dbReference type="InterPro" id="IPR017441">
    <property type="entry name" value="Protein_kinase_ATP_BS"/>
</dbReference>
<dbReference type="PANTHER" id="PTHR44329:SF214">
    <property type="entry name" value="PROTEIN KINASE DOMAIN-CONTAINING PROTEIN"/>
    <property type="match status" value="1"/>
</dbReference>
<dbReference type="InterPro" id="IPR051681">
    <property type="entry name" value="Ser/Thr_Kinases-Pseudokinases"/>
</dbReference>
<dbReference type="GO" id="GO:0005524">
    <property type="term" value="F:ATP binding"/>
    <property type="evidence" value="ECO:0007669"/>
    <property type="project" value="UniProtKB-UniRule"/>
</dbReference>
<name>A0AAV4A5L7_9GAST</name>
<dbReference type="CDD" id="cd00180">
    <property type="entry name" value="PKc"/>
    <property type="match status" value="1"/>
</dbReference>
<organism evidence="5 6">
    <name type="scientific">Plakobranchus ocellatus</name>
    <dbReference type="NCBI Taxonomy" id="259542"/>
    <lineage>
        <taxon>Eukaryota</taxon>
        <taxon>Metazoa</taxon>
        <taxon>Spiralia</taxon>
        <taxon>Lophotrochozoa</taxon>
        <taxon>Mollusca</taxon>
        <taxon>Gastropoda</taxon>
        <taxon>Heterobranchia</taxon>
        <taxon>Euthyneura</taxon>
        <taxon>Panpulmonata</taxon>
        <taxon>Sacoglossa</taxon>
        <taxon>Placobranchoidea</taxon>
        <taxon>Plakobranchidae</taxon>
        <taxon>Plakobranchus</taxon>
    </lineage>
</organism>
<dbReference type="InterPro" id="IPR008271">
    <property type="entry name" value="Ser/Thr_kinase_AS"/>
</dbReference>
<comment type="caution">
    <text evidence="5">The sequence shown here is derived from an EMBL/GenBank/DDBJ whole genome shotgun (WGS) entry which is preliminary data.</text>
</comment>
<keyword evidence="5" id="KW-0808">Transferase</keyword>
<dbReference type="Gene3D" id="3.30.200.20">
    <property type="entry name" value="Phosphorylase Kinase, domain 1"/>
    <property type="match status" value="1"/>
</dbReference>
<dbReference type="Pfam" id="PF00069">
    <property type="entry name" value="Pkinase"/>
    <property type="match status" value="1"/>
</dbReference>
<dbReference type="InterPro" id="IPR000719">
    <property type="entry name" value="Prot_kinase_dom"/>
</dbReference>
<evidence type="ECO:0000259" key="4">
    <source>
        <dbReference type="SMART" id="SM00220"/>
    </source>
</evidence>
<evidence type="ECO:0000313" key="5">
    <source>
        <dbReference type="EMBL" id="GFO02483.1"/>
    </source>
</evidence>
<keyword evidence="5" id="KW-0418">Kinase</keyword>
<evidence type="ECO:0000256" key="2">
    <source>
        <dbReference type="ARBA" id="ARBA00022840"/>
    </source>
</evidence>
<reference evidence="5 6" key="1">
    <citation type="journal article" date="2021" name="Elife">
        <title>Chloroplast acquisition without the gene transfer in kleptoplastic sea slugs, Plakobranchus ocellatus.</title>
        <authorList>
            <person name="Maeda T."/>
            <person name="Takahashi S."/>
            <person name="Yoshida T."/>
            <person name="Shimamura S."/>
            <person name="Takaki Y."/>
            <person name="Nagai Y."/>
            <person name="Toyoda A."/>
            <person name="Suzuki Y."/>
            <person name="Arimoto A."/>
            <person name="Ishii H."/>
            <person name="Satoh N."/>
            <person name="Nishiyama T."/>
            <person name="Hasebe M."/>
            <person name="Maruyama T."/>
            <person name="Minagawa J."/>
            <person name="Obokata J."/>
            <person name="Shigenobu S."/>
        </authorList>
    </citation>
    <scope>NUCLEOTIDE SEQUENCE [LARGE SCALE GENOMIC DNA]</scope>
</reference>
<gene>
    <name evidence="5" type="ORF">PoB_002898800</name>
</gene>
<sequence>MSGFQGAQPDIFQLDGDFFSTFQFEEGKVLGHGLSGVVVEATSLNNPLVKAAVKKFSLLGSDSGAKKTETFIKEVSIMQSMRHPHLVQCVLAARCPQYLALAMPLYPLGSLESKLSELYPALARLYLSQTADAVAYLHGARIAHGDLKLDNVFLMTGEHAVLGDFGLALWLPDHSAGYVPASLCGGTQSYMAPEAKNAGDDCLVDPVKLDVYAMGVMLWCMLVKVKASWTYDYLEEANTDPDVDDRFRPVLRNVLEPEPAKRASVEELLDALSQLVI</sequence>
<protein>
    <submittedName>
        <fullName evidence="5">Serine/threonine-protein kinase</fullName>
    </submittedName>
</protein>
<keyword evidence="6" id="KW-1185">Reference proteome</keyword>
<dbReference type="Gene3D" id="1.10.510.10">
    <property type="entry name" value="Transferase(Phosphotransferase) domain 1"/>
    <property type="match status" value="1"/>
</dbReference>
<keyword evidence="2 3" id="KW-0067">ATP-binding</keyword>
<evidence type="ECO:0000313" key="6">
    <source>
        <dbReference type="Proteomes" id="UP000735302"/>
    </source>
</evidence>
<dbReference type="AlphaFoldDB" id="A0AAV4A5L7"/>
<dbReference type="EMBL" id="BLXT01003598">
    <property type="protein sequence ID" value="GFO02483.1"/>
    <property type="molecule type" value="Genomic_DNA"/>
</dbReference>
<evidence type="ECO:0000256" key="3">
    <source>
        <dbReference type="PROSITE-ProRule" id="PRU10141"/>
    </source>
</evidence>
<proteinExistence type="predicted"/>
<dbReference type="InterPro" id="IPR011009">
    <property type="entry name" value="Kinase-like_dom_sf"/>
</dbReference>
<dbReference type="PROSITE" id="PS00107">
    <property type="entry name" value="PROTEIN_KINASE_ATP"/>
    <property type="match status" value="1"/>
</dbReference>
<feature type="domain" description="Protein kinase" evidence="4">
    <location>
        <begin position="24"/>
        <end position="276"/>
    </location>
</feature>